<dbReference type="Gene3D" id="3.30.160.60">
    <property type="entry name" value="Classic Zinc Finger"/>
    <property type="match status" value="1"/>
</dbReference>
<name>E0VWG4_PEDHC</name>
<dbReference type="EnsemblMetazoa" id="PHUM483400-RA">
    <property type="protein sequence ID" value="PHUM483400-PA"/>
    <property type="gene ID" value="PHUM483400"/>
</dbReference>
<keyword evidence="3" id="KW-0862">Zinc</keyword>
<dbReference type="EMBL" id="DS235820">
    <property type="protein sequence ID" value="EEB17720.1"/>
    <property type="molecule type" value="Genomic_DNA"/>
</dbReference>
<dbReference type="KEGG" id="phu:Phum_PHUM483400"/>
<dbReference type="PANTHER" id="PTHR23235">
    <property type="entry name" value="KRUEPPEL-LIKE TRANSCRIPTION FACTOR"/>
    <property type="match status" value="1"/>
</dbReference>
<dbReference type="FunFam" id="3.30.160.60:FF:000021">
    <property type="entry name" value="Basic krueppel-like factor 3"/>
    <property type="match status" value="1"/>
</dbReference>
<dbReference type="PANTHER" id="PTHR23235:SF120">
    <property type="entry name" value="KRUPPEL-LIKE FACTOR 15"/>
    <property type="match status" value="1"/>
</dbReference>
<feature type="domain" description="C2H2-type" evidence="6">
    <location>
        <begin position="261"/>
        <end position="290"/>
    </location>
</feature>
<dbReference type="GO" id="GO:0008270">
    <property type="term" value="F:zinc ion binding"/>
    <property type="evidence" value="ECO:0007669"/>
    <property type="project" value="UniProtKB-KW"/>
</dbReference>
<gene>
    <name evidence="8" type="primary">8231432</name>
    <name evidence="7" type="ORF">Phum_PHUM483400</name>
</gene>
<dbReference type="CTD" id="8231432"/>
<dbReference type="RefSeq" id="XP_002430458.1">
    <property type="nucleotide sequence ID" value="XM_002430413.1"/>
</dbReference>
<dbReference type="GO" id="GO:0000978">
    <property type="term" value="F:RNA polymerase II cis-regulatory region sequence-specific DNA binding"/>
    <property type="evidence" value="ECO:0007669"/>
    <property type="project" value="TreeGrafter"/>
</dbReference>
<reference evidence="7" key="1">
    <citation type="submission" date="2007-04" db="EMBL/GenBank/DDBJ databases">
        <title>Annotation of Pediculus humanus corporis strain USDA.</title>
        <authorList>
            <person name="Kirkness E."/>
            <person name="Hannick L."/>
            <person name="Hass B."/>
            <person name="Bruggner R."/>
            <person name="Lawson D."/>
            <person name="Bidwell S."/>
            <person name="Joardar V."/>
            <person name="Caler E."/>
            <person name="Walenz B."/>
            <person name="Inman J."/>
            <person name="Schobel S."/>
            <person name="Galinsky K."/>
            <person name="Amedeo P."/>
            <person name="Strausberg R."/>
        </authorList>
    </citation>
    <scope>NUCLEOTIDE SEQUENCE</scope>
    <source>
        <strain evidence="7">USDA</strain>
    </source>
</reference>
<keyword evidence="9" id="KW-1185">Reference proteome</keyword>
<evidence type="ECO:0000259" key="6">
    <source>
        <dbReference type="PROSITE" id="PS50157"/>
    </source>
</evidence>
<dbReference type="InParanoid" id="E0VWG4"/>
<evidence type="ECO:0000256" key="3">
    <source>
        <dbReference type="ARBA" id="ARBA00022833"/>
    </source>
</evidence>
<reference evidence="7" key="2">
    <citation type="submission" date="2007-04" db="EMBL/GenBank/DDBJ databases">
        <title>The genome of the human body louse.</title>
        <authorList>
            <consortium name="The Human Body Louse Genome Consortium"/>
            <person name="Kirkness E."/>
            <person name="Walenz B."/>
            <person name="Hass B."/>
            <person name="Bruggner R."/>
            <person name="Strausberg R."/>
        </authorList>
    </citation>
    <scope>NUCLEOTIDE SEQUENCE</scope>
    <source>
        <strain evidence="7">USDA</strain>
    </source>
</reference>
<protein>
    <recommendedName>
        <fullName evidence="6">C2H2-type domain-containing protein</fullName>
    </recommendedName>
</protein>
<evidence type="ECO:0000313" key="8">
    <source>
        <dbReference type="EnsemblMetazoa" id="PHUM483400-PA"/>
    </source>
</evidence>
<dbReference type="PROSITE" id="PS00028">
    <property type="entry name" value="ZINC_FINGER_C2H2_1"/>
    <property type="match status" value="1"/>
</dbReference>
<evidence type="ECO:0000313" key="7">
    <source>
        <dbReference type="EMBL" id="EEB17720.1"/>
    </source>
</evidence>
<dbReference type="VEuPathDB" id="VectorBase:PHUM483400"/>
<dbReference type="GO" id="GO:0000981">
    <property type="term" value="F:DNA-binding transcription factor activity, RNA polymerase II-specific"/>
    <property type="evidence" value="ECO:0007669"/>
    <property type="project" value="TreeGrafter"/>
</dbReference>
<accession>E0VWG4</accession>
<dbReference type="PROSITE" id="PS50157">
    <property type="entry name" value="ZINC_FINGER_C2H2_2"/>
    <property type="match status" value="1"/>
</dbReference>
<dbReference type="HOGENOM" id="CLU_002678_33_3_1"/>
<dbReference type="OrthoDB" id="4748970at2759"/>
<evidence type="ECO:0000313" key="9">
    <source>
        <dbReference type="Proteomes" id="UP000009046"/>
    </source>
</evidence>
<dbReference type="InterPro" id="IPR013087">
    <property type="entry name" value="Znf_C2H2_type"/>
</dbReference>
<sequence length="290" mass="32607">MKKQLILTHSKTTELDLETILCRQELNRLENESVGEIDNKPRRESASQIDEFFDVPRSSYGTTTTGRTMHGTNEDDIFLRPSGLWEDITSSIQKLDPDNADMLSALAAAGHIKMEVPDECTRTSSAVFTNNTNAHNDEYIIPNIIPKIEMSNSPPHQVPPTTSLHLMTTPVTQYNGSVYQHSYHSPNYQIPPNRLIYAPPPTPPTSEPGSPGNTLQGPPRRTPPPPYPTTDLSQCAKTSTMPMILKFNRRNNPELEKRRVHHCDFPGCTKVYTKSSHLKAHQRIHTAKTF</sequence>
<dbReference type="eggNOG" id="KOG1721">
    <property type="taxonomic scope" value="Eukaryota"/>
</dbReference>
<dbReference type="AlphaFoldDB" id="E0VWG4"/>
<dbReference type="EMBL" id="AAZO01005856">
    <property type="status" value="NOT_ANNOTATED_CDS"/>
    <property type="molecule type" value="Genomic_DNA"/>
</dbReference>
<evidence type="ECO:0000256" key="5">
    <source>
        <dbReference type="SAM" id="MobiDB-lite"/>
    </source>
</evidence>
<dbReference type="Proteomes" id="UP000009046">
    <property type="component" value="Unassembled WGS sequence"/>
</dbReference>
<dbReference type="GeneID" id="8231432"/>
<dbReference type="InterPro" id="IPR036236">
    <property type="entry name" value="Znf_C2H2_sf"/>
</dbReference>
<organism>
    <name type="scientific">Pediculus humanus subsp. corporis</name>
    <name type="common">Body louse</name>
    <dbReference type="NCBI Taxonomy" id="121224"/>
    <lineage>
        <taxon>Eukaryota</taxon>
        <taxon>Metazoa</taxon>
        <taxon>Ecdysozoa</taxon>
        <taxon>Arthropoda</taxon>
        <taxon>Hexapoda</taxon>
        <taxon>Insecta</taxon>
        <taxon>Pterygota</taxon>
        <taxon>Neoptera</taxon>
        <taxon>Paraneoptera</taxon>
        <taxon>Psocodea</taxon>
        <taxon>Troctomorpha</taxon>
        <taxon>Phthiraptera</taxon>
        <taxon>Anoplura</taxon>
        <taxon>Pediculidae</taxon>
        <taxon>Pediculus</taxon>
    </lineage>
</organism>
<proteinExistence type="predicted"/>
<dbReference type="SUPFAM" id="SSF57667">
    <property type="entry name" value="beta-beta-alpha zinc fingers"/>
    <property type="match status" value="1"/>
</dbReference>
<keyword evidence="2 4" id="KW-0863">Zinc-finger</keyword>
<evidence type="ECO:0000256" key="2">
    <source>
        <dbReference type="ARBA" id="ARBA00022771"/>
    </source>
</evidence>
<feature type="region of interest" description="Disordered" evidence="5">
    <location>
        <begin position="190"/>
        <end position="234"/>
    </location>
</feature>
<evidence type="ECO:0000256" key="4">
    <source>
        <dbReference type="PROSITE-ProRule" id="PRU00042"/>
    </source>
</evidence>
<dbReference type="OMA" id="SHVKMET"/>
<evidence type="ECO:0000256" key="1">
    <source>
        <dbReference type="ARBA" id="ARBA00022723"/>
    </source>
</evidence>
<reference evidence="8" key="3">
    <citation type="submission" date="2020-05" db="UniProtKB">
        <authorList>
            <consortium name="EnsemblMetazoa"/>
        </authorList>
    </citation>
    <scope>IDENTIFICATION</scope>
    <source>
        <strain evidence="8">USDA</strain>
    </source>
</reference>
<keyword evidence="1" id="KW-0479">Metal-binding</keyword>